<evidence type="ECO:0000256" key="2">
    <source>
        <dbReference type="ARBA" id="ARBA00022692"/>
    </source>
</evidence>
<keyword evidence="3 5" id="KW-1133">Transmembrane helix</keyword>
<organism evidence="6 7">
    <name type="scientific">Actinomadura logoneensis</name>
    <dbReference type="NCBI Taxonomy" id="2293572"/>
    <lineage>
        <taxon>Bacteria</taxon>
        <taxon>Bacillati</taxon>
        <taxon>Actinomycetota</taxon>
        <taxon>Actinomycetes</taxon>
        <taxon>Streptosporangiales</taxon>
        <taxon>Thermomonosporaceae</taxon>
        <taxon>Actinomadura</taxon>
    </lineage>
</organism>
<sequence length="147" mass="15469">MTTATTAAAHTSATPAPIRSRRRTILWGFQILIAAFLLIGSAMPKFAGQKDAIETFAKIGVGQWLRYVTGAVEAAGAIGLLVPRLAGLAATGLIGLMIGAAVTQVVWLVPGWAAFPLALGVVFALVAHDRRAETRDLLRGLVRGLRK</sequence>
<keyword evidence="7" id="KW-1185">Reference proteome</keyword>
<evidence type="ECO:0000313" key="7">
    <source>
        <dbReference type="Proteomes" id="UP000261811"/>
    </source>
</evidence>
<evidence type="ECO:0000313" key="6">
    <source>
        <dbReference type="EMBL" id="RFU40873.1"/>
    </source>
</evidence>
<name>A0A372JLF1_9ACTN</name>
<dbReference type="AlphaFoldDB" id="A0A372JLF1"/>
<dbReference type="EMBL" id="QURH01000253">
    <property type="protein sequence ID" value="RFU40873.1"/>
    <property type="molecule type" value="Genomic_DNA"/>
</dbReference>
<comment type="caution">
    <text evidence="6">The sequence shown here is derived from an EMBL/GenBank/DDBJ whole genome shotgun (WGS) entry which is preliminary data.</text>
</comment>
<feature type="transmembrane region" description="Helical" evidence="5">
    <location>
        <begin position="25"/>
        <end position="44"/>
    </location>
</feature>
<dbReference type="OrthoDB" id="3576439at2"/>
<dbReference type="InterPro" id="IPR032808">
    <property type="entry name" value="DoxX"/>
</dbReference>
<feature type="transmembrane region" description="Helical" evidence="5">
    <location>
        <begin position="113"/>
        <end position="129"/>
    </location>
</feature>
<evidence type="ECO:0000256" key="5">
    <source>
        <dbReference type="SAM" id="Phobius"/>
    </source>
</evidence>
<protein>
    <submittedName>
        <fullName evidence="6">DoxX family protein</fullName>
    </submittedName>
</protein>
<dbReference type="GO" id="GO:0016020">
    <property type="term" value="C:membrane"/>
    <property type="evidence" value="ECO:0007669"/>
    <property type="project" value="UniProtKB-SubCell"/>
</dbReference>
<evidence type="ECO:0000256" key="3">
    <source>
        <dbReference type="ARBA" id="ARBA00022989"/>
    </source>
</evidence>
<proteinExistence type="predicted"/>
<accession>A0A372JLF1</accession>
<comment type="subcellular location">
    <subcellularLocation>
        <location evidence="1">Membrane</location>
        <topology evidence="1">Multi-pass membrane protein</topology>
    </subcellularLocation>
</comment>
<gene>
    <name evidence="6" type="ORF">DZF91_14860</name>
</gene>
<evidence type="ECO:0000256" key="1">
    <source>
        <dbReference type="ARBA" id="ARBA00004141"/>
    </source>
</evidence>
<dbReference type="RefSeq" id="WP_117358061.1">
    <property type="nucleotide sequence ID" value="NZ_QURH01000253.1"/>
</dbReference>
<reference evidence="6 7" key="1">
    <citation type="submission" date="2018-08" db="EMBL/GenBank/DDBJ databases">
        <title>Actinomadura jelena sp. nov., a novel Actinomycete isolated from soil in Chad.</title>
        <authorList>
            <person name="Shi L."/>
        </authorList>
    </citation>
    <scope>NUCLEOTIDE SEQUENCE [LARGE SCALE GENOMIC DNA]</scope>
    <source>
        <strain evidence="6 7">NEAU-G17</strain>
    </source>
</reference>
<dbReference type="Proteomes" id="UP000261811">
    <property type="component" value="Unassembled WGS sequence"/>
</dbReference>
<keyword evidence="4 5" id="KW-0472">Membrane</keyword>
<evidence type="ECO:0000256" key="4">
    <source>
        <dbReference type="ARBA" id="ARBA00023136"/>
    </source>
</evidence>
<keyword evidence="2 5" id="KW-0812">Transmembrane</keyword>
<dbReference type="Pfam" id="PF13564">
    <property type="entry name" value="DoxX_2"/>
    <property type="match status" value="1"/>
</dbReference>